<evidence type="ECO:0000256" key="5">
    <source>
        <dbReference type="ARBA" id="ARBA00022741"/>
    </source>
</evidence>
<dbReference type="Proteomes" id="UP001161438">
    <property type="component" value="Chromosome 4"/>
</dbReference>
<dbReference type="Gene3D" id="3.30.428.10">
    <property type="entry name" value="HIT-like"/>
    <property type="match status" value="1"/>
</dbReference>
<evidence type="ECO:0000256" key="11">
    <source>
        <dbReference type="PIRSR" id="PIRSR639383-3"/>
    </source>
</evidence>
<comment type="cofactor">
    <cofactor evidence="1 13">
        <name>Mn(2+)</name>
        <dbReference type="ChEBI" id="CHEBI:29035"/>
    </cofactor>
</comment>
<dbReference type="GO" id="GO:0047710">
    <property type="term" value="F:bis(5'-adenosyl)-triphosphatase activity"/>
    <property type="evidence" value="ECO:0007669"/>
    <property type="project" value="UniProtKB-UniRule"/>
</dbReference>
<evidence type="ECO:0000256" key="6">
    <source>
        <dbReference type="ARBA" id="ARBA00022801"/>
    </source>
</evidence>
<organism evidence="15 16">
    <name type="scientific">Saccharomyces mikatae IFO 1815</name>
    <dbReference type="NCBI Taxonomy" id="226126"/>
    <lineage>
        <taxon>Eukaryota</taxon>
        <taxon>Fungi</taxon>
        <taxon>Dikarya</taxon>
        <taxon>Ascomycota</taxon>
        <taxon>Saccharomycotina</taxon>
        <taxon>Saccharomycetes</taxon>
        <taxon>Saccharomycetales</taxon>
        <taxon>Saccharomycetaceae</taxon>
        <taxon>Saccharomyces</taxon>
    </lineage>
</organism>
<name>A0AA35IYF7_SACMI</name>
<keyword evidence="16" id="KW-1185">Reference proteome</keyword>
<feature type="short sequence motif" description="Histidine triad motif" evidence="12">
    <location>
        <begin position="107"/>
        <end position="111"/>
    </location>
</feature>
<dbReference type="GO" id="GO:0000166">
    <property type="term" value="F:nucleotide binding"/>
    <property type="evidence" value="ECO:0007669"/>
    <property type="project" value="UniProtKB-KW"/>
</dbReference>
<dbReference type="InterPro" id="IPR036265">
    <property type="entry name" value="HIT-like_sf"/>
</dbReference>
<evidence type="ECO:0000256" key="10">
    <source>
        <dbReference type="PIRSR" id="PIRSR639383-2"/>
    </source>
</evidence>
<comment type="catalytic activity">
    <reaction evidence="8 13">
        <text>P(1),P(3)-bis(5'-adenosyl) triphosphate + H2O = AMP + ADP + 2 H(+)</text>
        <dbReference type="Rhea" id="RHEA:13893"/>
        <dbReference type="ChEBI" id="CHEBI:15377"/>
        <dbReference type="ChEBI" id="CHEBI:15378"/>
        <dbReference type="ChEBI" id="CHEBI:58529"/>
        <dbReference type="ChEBI" id="CHEBI:456215"/>
        <dbReference type="ChEBI" id="CHEBI:456216"/>
        <dbReference type="EC" id="3.6.1.29"/>
    </reaction>
</comment>
<dbReference type="InterPro" id="IPR019808">
    <property type="entry name" value="Histidine_triad_CS"/>
</dbReference>
<protein>
    <recommendedName>
        <fullName evidence="4 13">Bis(5'-adenosyl)-triphosphatase</fullName>
        <ecNumber evidence="3 13">3.6.1.29</ecNumber>
    </recommendedName>
</protein>
<dbReference type="PANTHER" id="PTHR46243:SF1">
    <property type="entry name" value="BIS(5'-ADENOSYL)-TRIPHOSPHATASE"/>
    <property type="match status" value="1"/>
</dbReference>
<comment type="subunit">
    <text evidence="2">Homodimer.</text>
</comment>
<gene>
    <name evidence="15" type="primary">SMKI04G5065</name>
    <name evidence="15" type="ORF">SMKI_04G5065</name>
</gene>
<feature type="binding site" evidence="10">
    <location>
        <position position="39"/>
    </location>
    <ligand>
        <name>substrate</name>
    </ligand>
</feature>
<dbReference type="AlphaFoldDB" id="A0AA35IYF7"/>
<feature type="binding site" evidence="10">
    <location>
        <position position="96"/>
    </location>
    <ligand>
        <name>substrate</name>
    </ligand>
</feature>
<proteinExistence type="predicted"/>
<dbReference type="PROSITE" id="PS51084">
    <property type="entry name" value="HIT_2"/>
    <property type="match status" value="1"/>
</dbReference>
<dbReference type="PANTHER" id="PTHR46243">
    <property type="entry name" value="BIS(5'-ADENOSYL)-TRIPHOSPHATASE"/>
    <property type="match status" value="1"/>
</dbReference>
<evidence type="ECO:0000256" key="1">
    <source>
        <dbReference type="ARBA" id="ARBA00001936"/>
    </source>
</evidence>
<comment type="function">
    <text evidence="7">Cleaves A-5'-PPP-5'A to yield AMP and ADP. Can cleave all dinucleoside polyphosphates, provided the phosphate chain contains at least 3 phosphates and that 1 of the 2 bases composing the nucleotide is a purine. Is most effective on dinucleoside triphosphates. Negatively regulates intracellular dinucleoside polyphosphate levels, which elevate following heat shock.</text>
</comment>
<reference evidence="15" key="1">
    <citation type="submission" date="2022-10" db="EMBL/GenBank/DDBJ databases">
        <authorList>
            <person name="Byrne P K."/>
        </authorList>
    </citation>
    <scope>NUCLEOTIDE SEQUENCE</scope>
    <source>
        <strain evidence="15">IFO1815</strain>
    </source>
</reference>
<evidence type="ECO:0000256" key="2">
    <source>
        <dbReference type="ARBA" id="ARBA00011738"/>
    </source>
</evidence>
<evidence type="ECO:0000256" key="12">
    <source>
        <dbReference type="PROSITE-ProRule" id="PRU00464"/>
    </source>
</evidence>
<evidence type="ECO:0000256" key="9">
    <source>
        <dbReference type="PIRSR" id="PIRSR639383-1"/>
    </source>
</evidence>
<dbReference type="InterPro" id="IPR039383">
    <property type="entry name" value="FHIT"/>
</dbReference>
<evidence type="ECO:0000259" key="14">
    <source>
        <dbReference type="PROSITE" id="PS51084"/>
    </source>
</evidence>
<dbReference type="RefSeq" id="XP_056081281.1">
    <property type="nucleotide sequence ID" value="XM_056221496.1"/>
</dbReference>
<feature type="binding site" evidence="10">
    <location>
        <begin position="102"/>
        <end position="105"/>
    </location>
    <ligand>
        <name>substrate</name>
    </ligand>
</feature>
<dbReference type="EC" id="3.6.1.29" evidence="3 13"/>
<feature type="binding site" evidence="10">
    <location>
        <position position="111"/>
    </location>
    <ligand>
        <name>substrate</name>
    </ligand>
</feature>
<dbReference type="SUPFAM" id="SSF54197">
    <property type="entry name" value="HIT-like"/>
    <property type="match status" value="1"/>
</dbReference>
<evidence type="ECO:0000256" key="4">
    <source>
        <dbReference type="ARBA" id="ARBA00014605"/>
    </source>
</evidence>
<dbReference type="CDD" id="cd01275">
    <property type="entry name" value="FHIT"/>
    <property type="match status" value="1"/>
</dbReference>
<evidence type="ECO:0000313" key="15">
    <source>
        <dbReference type="EMBL" id="CAI4038166.1"/>
    </source>
</evidence>
<sequence length="217" mass="24879">MILSKTRKSISMNKPIYFSKFLVTEQVFYKSKYTYALVNLKPIVPGHILIVPLRTTVLTLSDLTVPESQDYFNTLQLIHRFIKWQYKADSINVAIQDGPEAGQSVPHLHTHIIPRYKINNVGDLIYDKLDHWDGNGTLVDWQARRDDYLGVGGRQARKNKSALATADGDEPFQGPNVLKPDSQRKVRSLIEMKKEVQDLQSRLEEFVASSPDLKQWL</sequence>
<keyword evidence="6 13" id="KW-0378">Hydrolase</keyword>
<evidence type="ECO:0000256" key="13">
    <source>
        <dbReference type="RuleBase" id="RU366076"/>
    </source>
</evidence>
<evidence type="ECO:0000256" key="3">
    <source>
        <dbReference type="ARBA" id="ARBA00012377"/>
    </source>
</evidence>
<dbReference type="GeneID" id="80917377"/>
<dbReference type="InterPro" id="IPR051884">
    <property type="entry name" value="Bis(5'-adenosyl)-TPase_reg"/>
</dbReference>
<feature type="active site" description="Tele-AMP-histidine intermediate" evidence="9">
    <location>
        <position position="109"/>
    </location>
</feature>
<keyword evidence="5 13" id="KW-0547">Nucleotide-binding</keyword>
<accession>A0AA35IYF7</accession>
<dbReference type="EMBL" id="OX365760">
    <property type="protein sequence ID" value="CAI4038166.1"/>
    <property type="molecule type" value="Genomic_DNA"/>
</dbReference>
<dbReference type="PROSITE" id="PS00892">
    <property type="entry name" value="HIT_1"/>
    <property type="match status" value="1"/>
</dbReference>
<dbReference type="Pfam" id="PF01230">
    <property type="entry name" value="HIT"/>
    <property type="match status" value="1"/>
</dbReference>
<feature type="site" description="Important for induction of apoptosis" evidence="11">
    <location>
        <position position="126"/>
    </location>
</feature>
<feature type="domain" description="HIT" evidence="14">
    <location>
        <begin position="14"/>
        <end position="126"/>
    </location>
</feature>
<evidence type="ECO:0000313" key="16">
    <source>
        <dbReference type="Proteomes" id="UP001161438"/>
    </source>
</evidence>
<evidence type="ECO:0000256" key="7">
    <source>
        <dbReference type="ARBA" id="ARBA00025241"/>
    </source>
</evidence>
<evidence type="ECO:0000256" key="8">
    <source>
        <dbReference type="ARBA" id="ARBA00047780"/>
    </source>
</evidence>
<dbReference type="InterPro" id="IPR011146">
    <property type="entry name" value="HIT-like"/>
</dbReference>